<evidence type="ECO:0000256" key="1">
    <source>
        <dbReference type="SAM" id="MobiDB-lite"/>
    </source>
</evidence>
<name>A0AAV7MHI9_PLEWA</name>
<protein>
    <submittedName>
        <fullName evidence="2">Uncharacterized protein</fullName>
    </submittedName>
</protein>
<dbReference type="Proteomes" id="UP001066276">
    <property type="component" value="Chromosome 9"/>
</dbReference>
<dbReference type="EMBL" id="JANPWB010000013">
    <property type="protein sequence ID" value="KAJ1103245.1"/>
    <property type="molecule type" value="Genomic_DNA"/>
</dbReference>
<gene>
    <name evidence="2" type="ORF">NDU88_000672</name>
</gene>
<accession>A0AAV7MHI9</accession>
<dbReference type="AlphaFoldDB" id="A0AAV7MHI9"/>
<sequence length="173" mass="18139">MITSATAILGSGRPYGLPLRVGSSEVPGRGQHEECRPLNSPHGLCLRGSLSRWSSRLSFSGLVSRVAAAILRSGGLLRFSSAISSRLRGGPPGPSQIAPSLPAPSLKGGDTSGVDLALQDSCRWRPLDGAFPQHGSLHEPVATPPTWKCVLVPEALLECLLERLASSFVLGLL</sequence>
<keyword evidence="3" id="KW-1185">Reference proteome</keyword>
<comment type="caution">
    <text evidence="2">The sequence shown here is derived from an EMBL/GenBank/DDBJ whole genome shotgun (WGS) entry which is preliminary data.</text>
</comment>
<organism evidence="2 3">
    <name type="scientific">Pleurodeles waltl</name>
    <name type="common">Iberian ribbed newt</name>
    <dbReference type="NCBI Taxonomy" id="8319"/>
    <lineage>
        <taxon>Eukaryota</taxon>
        <taxon>Metazoa</taxon>
        <taxon>Chordata</taxon>
        <taxon>Craniata</taxon>
        <taxon>Vertebrata</taxon>
        <taxon>Euteleostomi</taxon>
        <taxon>Amphibia</taxon>
        <taxon>Batrachia</taxon>
        <taxon>Caudata</taxon>
        <taxon>Salamandroidea</taxon>
        <taxon>Salamandridae</taxon>
        <taxon>Pleurodelinae</taxon>
        <taxon>Pleurodeles</taxon>
    </lineage>
</organism>
<proteinExistence type="predicted"/>
<feature type="region of interest" description="Disordered" evidence="1">
    <location>
        <begin position="87"/>
        <end position="109"/>
    </location>
</feature>
<reference evidence="2" key="1">
    <citation type="journal article" date="2022" name="bioRxiv">
        <title>Sequencing and chromosome-scale assembly of the giantPleurodeles waltlgenome.</title>
        <authorList>
            <person name="Brown T."/>
            <person name="Elewa A."/>
            <person name="Iarovenko S."/>
            <person name="Subramanian E."/>
            <person name="Araus A.J."/>
            <person name="Petzold A."/>
            <person name="Susuki M."/>
            <person name="Suzuki K.-i.T."/>
            <person name="Hayashi T."/>
            <person name="Toyoda A."/>
            <person name="Oliveira C."/>
            <person name="Osipova E."/>
            <person name="Leigh N.D."/>
            <person name="Simon A."/>
            <person name="Yun M.H."/>
        </authorList>
    </citation>
    <scope>NUCLEOTIDE SEQUENCE</scope>
    <source>
        <strain evidence="2">20211129_DDA</strain>
        <tissue evidence="2">Liver</tissue>
    </source>
</reference>
<evidence type="ECO:0000313" key="3">
    <source>
        <dbReference type="Proteomes" id="UP001066276"/>
    </source>
</evidence>
<evidence type="ECO:0000313" key="2">
    <source>
        <dbReference type="EMBL" id="KAJ1103245.1"/>
    </source>
</evidence>